<comment type="similarity">
    <text evidence="7">Belongs to the binding-protein-dependent transport system permease family.</text>
</comment>
<dbReference type="GO" id="GO:0005886">
    <property type="term" value="C:plasma membrane"/>
    <property type="evidence" value="ECO:0007669"/>
    <property type="project" value="UniProtKB-SubCell"/>
</dbReference>
<evidence type="ECO:0000313" key="10">
    <source>
        <dbReference type="Proteomes" id="UP000494216"/>
    </source>
</evidence>
<evidence type="ECO:0000256" key="5">
    <source>
        <dbReference type="ARBA" id="ARBA00022989"/>
    </source>
</evidence>
<keyword evidence="4 7" id="KW-0812">Transmembrane</keyword>
<evidence type="ECO:0000256" key="1">
    <source>
        <dbReference type="ARBA" id="ARBA00004651"/>
    </source>
</evidence>
<evidence type="ECO:0000313" key="9">
    <source>
        <dbReference type="EMBL" id="CAA9892336.1"/>
    </source>
</evidence>
<dbReference type="InterPro" id="IPR035906">
    <property type="entry name" value="MetI-like_sf"/>
</dbReference>
<evidence type="ECO:0000256" key="2">
    <source>
        <dbReference type="ARBA" id="ARBA00022448"/>
    </source>
</evidence>
<protein>
    <submittedName>
        <fullName evidence="9">Trehalose transport system permease protein SugA</fullName>
    </submittedName>
</protein>
<organism evidence="9 10">
    <name type="scientific">Candidatus Methylobacter favarea</name>
    <dbReference type="NCBI Taxonomy" id="2707345"/>
    <lineage>
        <taxon>Bacteria</taxon>
        <taxon>Pseudomonadati</taxon>
        <taxon>Pseudomonadota</taxon>
        <taxon>Gammaproteobacteria</taxon>
        <taxon>Methylococcales</taxon>
        <taxon>Methylococcaceae</taxon>
        <taxon>Methylobacter</taxon>
    </lineage>
</organism>
<feature type="domain" description="ABC transmembrane type-1" evidence="8">
    <location>
        <begin position="71"/>
        <end position="277"/>
    </location>
</feature>
<feature type="transmembrane region" description="Helical" evidence="7">
    <location>
        <begin position="151"/>
        <end position="179"/>
    </location>
</feature>
<dbReference type="AlphaFoldDB" id="A0A8S0X9J1"/>
<feature type="transmembrane region" description="Helical" evidence="7">
    <location>
        <begin position="199"/>
        <end position="217"/>
    </location>
</feature>
<keyword evidence="5 7" id="KW-1133">Transmembrane helix</keyword>
<dbReference type="InterPro" id="IPR000515">
    <property type="entry name" value="MetI-like"/>
</dbReference>
<dbReference type="RefSeq" id="WP_174627123.1">
    <property type="nucleotide sequence ID" value="NZ_CADCXN010000098.1"/>
</dbReference>
<name>A0A8S0X9J1_9GAMM</name>
<keyword evidence="10" id="KW-1185">Reference proteome</keyword>
<feature type="transmembrane region" description="Helical" evidence="7">
    <location>
        <begin position="256"/>
        <end position="278"/>
    </location>
</feature>
<dbReference type="CDD" id="cd06261">
    <property type="entry name" value="TM_PBP2"/>
    <property type="match status" value="1"/>
</dbReference>
<feature type="transmembrane region" description="Helical" evidence="7">
    <location>
        <begin position="70"/>
        <end position="96"/>
    </location>
</feature>
<dbReference type="PANTHER" id="PTHR43005:SF2">
    <property type="entry name" value="INTEGRAL MEMBRANE SUGAR TRANSPORT PROTEIN"/>
    <property type="match status" value="1"/>
</dbReference>
<dbReference type="PROSITE" id="PS50928">
    <property type="entry name" value="ABC_TM1"/>
    <property type="match status" value="1"/>
</dbReference>
<evidence type="ECO:0000256" key="6">
    <source>
        <dbReference type="ARBA" id="ARBA00023136"/>
    </source>
</evidence>
<dbReference type="EMBL" id="CADCXN010000098">
    <property type="protein sequence ID" value="CAA9892336.1"/>
    <property type="molecule type" value="Genomic_DNA"/>
</dbReference>
<sequence>MNPGGRDERRLGWLLCAPAVVAMLVVTAYPILYAIWLSLFRYDLRFPDHREFIGLANYASVLTSEVWWQALVNTLIITAGSVVFELVFGIALALLMHLTTVGRRIVRTAVLVPYATITVVAALAWKFAFDPTTGFINGLLGLENAWLTERWSAFFVIIFTEIWKTTPFMALLLLAGLTLIPEDLVRAARVDGASTWQRFWRIILPLMKPTVLVALLFRTLDAFRIFDTVYVQTRGAQDTETVSIVGYNTLIVRLNLGLGSAVSVLIFCGVLLIAFLFIKGFGASLHEQREDRP</sequence>
<keyword evidence="2 7" id="KW-0813">Transport</keyword>
<gene>
    <name evidence="9" type="primary">sugA</name>
    <name evidence="9" type="ORF">METHB2_660007</name>
</gene>
<dbReference type="Gene3D" id="1.10.3720.10">
    <property type="entry name" value="MetI-like"/>
    <property type="match status" value="1"/>
</dbReference>
<dbReference type="GO" id="GO:0055085">
    <property type="term" value="P:transmembrane transport"/>
    <property type="evidence" value="ECO:0007669"/>
    <property type="project" value="InterPro"/>
</dbReference>
<accession>A0A8S0X9J1</accession>
<evidence type="ECO:0000259" key="8">
    <source>
        <dbReference type="PROSITE" id="PS50928"/>
    </source>
</evidence>
<evidence type="ECO:0000256" key="4">
    <source>
        <dbReference type="ARBA" id="ARBA00022692"/>
    </source>
</evidence>
<dbReference type="Proteomes" id="UP000494216">
    <property type="component" value="Unassembled WGS sequence"/>
</dbReference>
<evidence type="ECO:0000256" key="3">
    <source>
        <dbReference type="ARBA" id="ARBA00022475"/>
    </source>
</evidence>
<keyword evidence="3" id="KW-1003">Cell membrane</keyword>
<feature type="transmembrane region" description="Helical" evidence="7">
    <location>
        <begin position="108"/>
        <end position="128"/>
    </location>
</feature>
<dbReference type="SUPFAM" id="SSF161098">
    <property type="entry name" value="MetI-like"/>
    <property type="match status" value="1"/>
</dbReference>
<comment type="caution">
    <text evidence="9">The sequence shown here is derived from an EMBL/GenBank/DDBJ whole genome shotgun (WGS) entry which is preliminary data.</text>
</comment>
<dbReference type="Pfam" id="PF00528">
    <property type="entry name" value="BPD_transp_1"/>
    <property type="match status" value="1"/>
</dbReference>
<proteinExistence type="inferred from homology"/>
<dbReference type="PANTHER" id="PTHR43005">
    <property type="entry name" value="BLR7065 PROTEIN"/>
    <property type="match status" value="1"/>
</dbReference>
<comment type="subcellular location">
    <subcellularLocation>
        <location evidence="1 7">Cell membrane</location>
        <topology evidence="1 7">Multi-pass membrane protein</topology>
    </subcellularLocation>
</comment>
<reference evidence="9 10" key="1">
    <citation type="submission" date="2020-02" db="EMBL/GenBank/DDBJ databases">
        <authorList>
            <person name="Hogendoorn C."/>
        </authorList>
    </citation>
    <scope>NUCLEOTIDE SEQUENCE [LARGE SCALE GENOMIC DNA]</scope>
    <source>
        <strain evidence="9">METHB21</strain>
    </source>
</reference>
<keyword evidence="6 7" id="KW-0472">Membrane</keyword>
<evidence type="ECO:0000256" key="7">
    <source>
        <dbReference type="RuleBase" id="RU363032"/>
    </source>
</evidence>
<feature type="transmembrane region" description="Helical" evidence="7">
    <location>
        <begin position="12"/>
        <end position="36"/>
    </location>
</feature>